<reference evidence="2 3" key="1">
    <citation type="submission" date="2006-02" db="EMBL/GenBank/DDBJ databases">
        <authorList>
            <person name="Amann R."/>
            <person name="Ferriera S."/>
            <person name="Johnson J."/>
            <person name="Kravitz S."/>
            <person name="Halpern A."/>
            <person name="Remington K."/>
            <person name="Beeson K."/>
            <person name="Tran B."/>
            <person name="Rogers Y.-H."/>
            <person name="Friedman R."/>
            <person name="Venter J.C."/>
        </authorList>
    </citation>
    <scope>NUCLEOTIDE SEQUENCE [LARGE SCALE GENOMIC DNA]</scope>
    <source>
        <strain evidence="2 3">DSM 3645</strain>
    </source>
</reference>
<dbReference type="Proteomes" id="UP000004358">
    <property type="component" value="Unassembled WGS sequence"/>
</dbReference>
<dbReference type="AlphaFoldDB" id="A3ZVA6"/>
<sequence>MTCTKDSTISQEFTNTPSCFQPQERNDGVPAQKELHPEKRI</sequence>
<evidence type="ECO:0000256" key="1">
    <source>
        <dbReference type="SAM" id="MobiDB-lite"/>
    </source>
</evidence>
<dbReference type="HOGENOM" id="CLU_3266480_0_0_0"/>
<gene>
    <name evidence="2" type="ORF">DSM3645_02213</name>
</gene>
<name>A3ZVA6_9BACT</name>
<feature type="region of interest" description="Disordered" evidence="1">
    <location>
        <begin position="1"/>
        <end position="41"/>
    </location>
</feature>
<protein>
    <submittedName>
        <fullName evidence="2">Uncharacterized protein</fullName>
    </submittedName>
</protein>
<proteinExistence type="predicted"/>
<evidence type="ECO:0000313" key="2">
    <source>
        <dbReference type="EMBL" id="EAQ79252.1"/>
    </source>
</evidence>
<dbReference type="EMBL" id="AANZ01000014">
    <property type="protein sequence ID" value="EAQ79252.1"/>
    <property type="molecule type" value="Genomic_DNA"/>
</dbReference>
<comment type="caution">
    <text evidence="2">The sequence shown here is derived from an EMBL/GenBank/DDBJ whole genome shotgun (WGS) entry which is preliminary data.</text>
</comment>
<accession>A3ZVA6</accession>
<evidence type="ECO:0000313" key="3">
    <source>
        <dbReference type="Proteomes" id="UP000004358"/>
    </source>
</evidence>
<feature type="compositionally biased region" description="Polar residues" evidence="1">
    <location>
        <begin position="1"/>
        <end position="23"/>
    </location>
</feature>
<organism evidence="2 3">
    <name type="scientific">Blastopirellula marina DSM 3645</name>
    <dbReference type="NCBI Taxonomy" id="314230"/>
    <lineage>
        <taxon>Bacteria</taxon>
        <taxon>Pseudomonadati</taxon>
        <taxon>Planctomycetota</taxon>
        <taxon>Planctomycetia</taxon>
        <taxon>Pirellulales</taxon>
        <taxon>Pirellulaceae</taxon>
        <taxon>Blastopirellula</taxon>
    </lineage>
</organism>
<dbReference type="STRING" id="314230.DSM3645_02213"/>